<keyword evidence="8 15" id="KW-0808">Transferase</keyword>
<dbReference type="GO" id="GO:0046100">
    <property type="term" value="P:hypoxanthine metabolic process"/>
    <property type="evidence" value="ECO:0007669"/>
    <property type="project" value="TreeGrafter"/>
</dbReference>
<sequence length="178" mass="19530">MTVFDESKLEVLISEAELKEKVRELGAKITEDYKGKQLTVVGVLNGCFVFLADLVREIDLSITTDFLGLSSYGASTSSSGVVAFTKDLSGPIEDQHVLVVEDIIDTGLTMKYLLENLSTRKPASVKVCSLLSKPARRQVSAQLDYLGFTIEDRFVVGYGLDFDGKYRNLPHIAVVSDS</sequence>
<dbReference type="GO" id="GO:0052657">
    <property type="term" value="F:guanine phosphoribosyltransferase activity"/>
    <property type="evidence" value="ECO:0007669"/>
    <property type="project" value="UniProtKB-ARBA"/>
</dbReference>
<dbReference type="Pfam" id="PF00156">
    <property type="entry name" value="Pribosyltran"/>
    <property type="match status" value="1"/>
</dbReference>
<dbReference type="CDD" id="cd06223">
    <property type="entry name" value="PRTases_typeI"/>
    <property type="match status" value="1"/>
</dbReference>
<keyword evidence="10 15" id="KW-0660">Purine salvage</keyword>
<evidence type="ECO:0000256" key="7">
    <source>
        <dbReference type="ARBA" id="ARBA00022676"/>
    </source>
</evidence>
<name>E7C216_9BACT</name>
<dbReference type="GO" id="GO:0032263">
    <property type="term" value="P:GMP salvage"/>
    <property type="evidence" value="ECO:0007669"/>
    <property type="project" value="TreeGrafter"/>
</dbReference>
<comment type="pathway">
    <text evidence="3 15">Purine metabolism; IMP biosynthesis via salvage pathway; IMP from hypoxanthine: step 1/1.</text>
</comment>
<evidence type="ECO:0000259" key="16">
    <source>
        <dbReference type="Pfam" id="PF00156"/>
    </source>
</evidence>
<evidence type="ECO:0000256" key="12">
    <source>
        <dbReference type="ARBA" id="ARBA00022842"/>
    </source>
</evidence>
<comment type="catalytic activity">
    <reaction evidence="14">
        <text>IMP + diphosphate = hypoxanthine + 5-phospho-alpha-D-ribose 1-diphosphate</text>
        <dbReference type="Rhea" id="RHEA:17973"/>
        <dbReference type="ChEBI" id="CHEBI:17368"/>
        <dbReference type="ChEBI" id="CHEBI:33019"/>
        <dbReference type="ChEBI" id="CHEBI:58017"/>
        <dbReference type="ChEBI" id="CHEBI:58053"/>
        <dbReference type="EC" id="2.4.2.8"/>
    </reaction>
    <physiologicalReaction direction="right-to-left" evidence="14">
        <dbReference type="Rhea" id="RHEA:17975"/>
    </physiologicalReaction>
</comment>
<dbReference type="Gene3D" id="3.40.50.2020">
    <property type="match status" value="1"/>
</dbReference>
<feature type="domain" description="Phosphoribosyltransferase" evidence="16">
    <location>
        <begin position="18"/>
        <end position="162"/>
    </location>
</feature>
<dbReference type="FunFam" id="3.40.50.2020:FF:000006">
    <property type="entry name" value="Hypoxanthine phosphoribosyltransferase"/>
    <property type="match status" value="1"/>
</dbReference>
<dbReference type="UniPathway" id="UPA00591">
    <property type="reaction ID" value="UER00648"/>
</dbReference>
<evidence type="ECO:0000256" key="8">
    <source>
        <dbReference type="ARBA" id="ARBA00022679"/>
    </source>
</evidence>
<evidence type="ECO:0000256" key="4">
    <source>
        <dbReference type="ARBA" id="ARBA00008391"/>
    </source>
</evidence>
<comment type="cofactor">
    <cofactor evidence="1 15">
        <name>Mg(2+)</name>
        <dbReference type="ChEBI" id="CHEBI:18420"/>
    </cofactor>
</comment>
<comment type="catalytic activity">
    <reaction evidence="13">
        <text>GMP + diphosphate = guanine + 5-phospho-alpha-D-ribose 1-diphosphate</text>
        <dbReference type="Rhea" id="RHEA:25424"/>
        <dbReference type="ChEBI" id="CHEBI:16235"/>
        <dbReference type="ChEBI" id="CHEBI:33019"/>
        <dbReference type="ChEBI" id="CHEBI:58017"/>
        <dbReference type="ChEBI" id="CHEBI:58115"/>
        <dbReference type="EC" id="2.4.2.8"/>
    </reaction>
    <physiologicalReaction direction="right-to-left" evidence="13">
        <dbReference type="Rhea" id="RHEA:25426"/>
    </physiologicalReaction>
</comment>
<keyword evidence="9 15" id="KW-0479">Metal-binding</keyword>
<keyword evidence="12 15" id="KW-0460">Magnesium</keyword>
<evidence type="ECO:0000256" key="13">
    <source>
        <dbReference type="ARBA" id="ARBA00048811"/>
    </source>
</evidence>
<evidence type="ECO:0000256" key="1">
    <source>
        <dbReference type="ARBA" id="ARBA00001946"/>
    </source>
</evidence>
<evidence type="ECO:0000256" key="15">
    <source>
        <dbReference type="RuleBase" id="RU364099"/>
    </source>
</evidence>
<dbReference type="InterPro" id="IPR005904">
    <property type="entry name" value="Hxn_phspho_trans"/>
</dbReference>
<dbReference type="GO" id="GO:0032264">
    <property type="term" value="P:IMP salvage"/>
    <property type="evidence" value="ECO:0007669"/>
    <property type="project" value="UniProtKB-UniPathway"/>
</dbReference>
<dbReference type="GO" id="GO:0004422">
    <property type="term" value="F:hypoxanthine phosphoribosyltransferase activity"/>
    <property type="evidence" value="ECO:0007669"/>
    <property type="project" value="InterPro"/>
</dbReference>
<dbReference type="GO" id="GO:0006166">
    <property type="term" value="P:purine ribonucleoside salvage"/>
    <property type="evidence" value="ECO:0007669"/>
    <property type="project" value="UniProtKB-KW"/>
</dbReference>
<protein>
    <recommendedName>
        <fullName evidence="5 15">Hypoxanthine phosphoribosyltransferase</fullName>
        <ecNumber evidence="5 15">2.4.2.8</ecNumber>
    </recommendedName>
</protein>
<organism evidence="17">
    <name type="scientific">uncultured myxobacterium HF0070_11L13</name>
    <dbReference type="NCBI Taxonomy" id="723554"/>
    <lineage>
        <taxon>Bacteria</taxon>
        <taxon>Pseudomonadati</taxon>
        <taxon>Myxococcota</taxon>
        <taxon>Myxococcia</taxon>
        <taxon>Myxococcales</taxon>
        <taxon>environmental samples</taxon>
    </lineage>
</organism>
<dbReference type="GO" id="GO:0006178">
    <property type="term" value="P:guanine salvage"/>
    <property type="evidence" value="ECO:0007669"/>
    <property type="project" value="TreeGrafter"/>
</dbReference>
<proteinExistence type="inferred from homology"/>
<dbReference type="GO" id="GO:0000166">
    <property type="term" value="F:nucleotide binding"/>
    <property type="evidence" value="ECO:0007669"/>
    <property type="project" value="UniProtKB-KW"/>
</dbReference>
<evidence type="ECO:0000256" key="6">
    <source>
        <dbReference type="ARBA" id="ARBA00022490"/>
    </source>
</evidence>
<dbReference type="NCBIfam" id="TIGR01203">
    <property type="entry name" value="HGPRTase"/>
    <property type="match status" value="1"/>
</dbReference>
<dbReference type="GO" id="GO:0005829">
    <property type="term" value="C:cytosol"/>
    <property type="evidence" value="ECO:0007669"/>
    <property type="project" value="TreeGrafter"/>
</dbReference>
<evidence type="ECO:0000313" key="17">
    <source>
        <dbReference type="EMBL" id="ADI21490.1"/>
    </source>
</evidence>
<comment type="similarity">
    <text evidence="4 15">Belongs to the purine/pyrimidine phosphoribosyltransferase family.</text>
</comment>
<dbReference type="GO" id="GO:0000287">
    <property type="term" value="F:magnesium ion binding"/>
    <property type="evidence" value="ECO:0007669"/>
    <property type="project" value="TreeGrafter"/>
</dbReference>
<keyword evidence="6 15" id="KW-0963">Cytoplasm</keyword>
<dbReference type="EC" id="2.4.2.8" evidence="5 15"/>
<evidence type="ECO:0000256" key="14">
    <source>
        <dbReference type="ARBA" id="ARBA00049402"/>
    </source>
</evidence>
<dbReference type="AlphaFoldDB" id="E7C216"/>
<reference evidence="17" key="1">
    <citation type="submission" date="2010-01" db="EMBL/GenBank/DDBJ databases">
        <title>Genome fragments of uncultured bacteria from the North Pacific subtropical Gyre.</title>
        <authorList>
            <person name="Pham V.D."/>
            <person name="Delong E.F."/>
        </authorList>
    </citation>
    <scope>NUCLEOTIDE SEQUENCE</scope>
</reference>
<evidence type="ECO:0000256" key="3">
    <source>
        <dbReference type="ARBA" id="ARBA00004669"/>
    </source>
</evidence>
<dbReference type="InterPro" id="IPR000836">
    <property type="entry name" value="PRTase_dom"/>
</dbReference>
<accession>E7C216</accession>
<evidence type="ECO:0000256" key="5">
    <source>
        <dbReference type="ARBA" id="ARBA00011895"/>
    </source>
</evidence>
<evidence type="ECO:0000256" key="9">
    <source>
        <dbReference type="ARBA" id="ARBA00022723"/>
    </source>
</evidence>
<keyword evidence="11 15" id="KW-0547">Nucleotide-binding</keyword>
<keyword evidence="7 15" id="KW-0328">Glycosyltransferase</keyword>
<dbReference type="EMBL" id="GU567956">
    <property type="protein sequence ID" value="ADI21490.1"/>
    <property type="molecule type" value="Genomic_DNA"/>
</dbReference>
<dbReference type="PANTHER" id="PTHR43340:SF1">
    <property type="entry name" value="HYPOXANTHINE PHOSPHORIBOSYLTRANSFERASE"/>
    <property type="match status" value="1"/>
</dbReference>
<dbReference type="InterPro" id="IPR050408">
    <property type="entry name" value="HGPRT"/>
</dbReference>
<evidence type="ECO:0000256" key="10">
    <source>
        <dbReference type="ARBA" id="ARBA00022726"/>
    </source>
</evidence>
<dbReference type="SUPFAM" id="SSF53271">
    <property type="entry name" value="PRTase-like"/>
    <property type="match status" value="1"/>
</dbReference>
<dbReference type="PANTHER" id="PTHR43340">
    <property type="entry name" value="HYPOXANTHINE-GUANINE PHOSPHORIBOSYLTRANSFERASE"/>
    <property type="match status" value="1"/>
</dbReference>
<evidence type="ECO:0000256" key="11">
    <source>
        <dbReference type="ARBA" id="ARBA00022741"/>
    </source>
</evidence>
<dbReference type="InterPro" id="IPR029057">
    <property type="entry name" value="PRTase-like"/>
</dbReference>
<evidence type="ECO:0000256" key="2">
    <source>
        <dbReference type="ARBA" id="ARBA00004496"/>
    </source>
</evidence>
<comment type="subcellular location">
    <subcellularLocation>
        <location evidence="2 15">Cytoplasm</location>
    </subcellularLocation>
</comment>